<evidence type="ECO:0000313" key="1">
    <source>
        <dbReference type="EMBL" id="KAI9908097.1"/>
    </source>
</evidence>
<keyword evidence="2" id="KW-1185">Reference proteome</keyword>
<accession>A0ACC0VPK1</accession>
<organism evidence="1 2">
    <name type="scientific">Peronosclerospora sorghi</name>
    <dbReference type="NCBI Taxonomy" id="230839"/>
    <lineage>
        <taxon>Eukaryota</taxon>
        <taxon>Sar</taxon>
        <taxon>Stramenopiles</taxon>
        <taxon>Oomycota</taxon>
        <taxon>Peronosporomycetes</taxon>
        <taxon>Peronosporales</taxon>
        <taxon>Peronosporaceae</taxon>
        <taxon>Peronosclerospora</taxon>
    </lineage>
</organism>
<dbReference type="Proteomes" id="UP001163321">
    <property type="component" value="Chromosome 8"/>
</dbReference>
<reference evidence="1 2" key="1">
    <citation type="journal article" date="2022" name="bioRxiv">
        <title>The genome of the oomycete Peronosclerospora sorghi, a cosmopolitan pathogen of maize and sorghum, is inflated with dispersed pseudogenes.</title>
        <authorList>
            <person name="Fletcher K."/>
            <person name="Martin F."/>
            <person name="Isakeit T."/>
            <person name="Cavanaugh K."/>
            <person name="Magill C."/>
            <person name="Michelmore R."/>
        </authorList>
    </citation>
    <scope>NUCLEOTIDE SEQUENCE [LARGE SCALE GENOMIC DNA]</scope>
    <source>
        <strain evidence="1">P6</strain>
    </source>
</reference>
<name>A0ACC0VPK1_9STRA</name>
<gene>
    <name evidence="1" type="ORF">PsorP6_003150</name>
</gene>
<proteinExistence type="predicted"/>
<protein>
    <submittedName>
        <fullName evidence="1">Uncharacterized protein</fullName>
    </submittedName>
</protein>
<sequence length="1247" mass="138861">MEIDDDTEGSSVASFSLPASPTRSPVSSEAMPAWVEDSDCDHRVHLSLEDAPCVSIPSDAPAFPLVPWECTTSSCRDHHSDIRTHSSSALVPFQKLEVDTNLNETTLPYRTSPRSRTSSIGSPAGSCSGWESPGRKKPKTATQQLASGFLGVETERTSTMSQDFVNALRLGDLTQEAEPQLSVRLRGTRIELASASEEEQVDFLGPAENIKRLFKLPYSQSRVSLAVHRVGTTLVVDGELDENDLPAEFEDVPQDTLQLVQQTDETTQRLLYEKFIYESTMTSSLPASEKEEQVLKKKKENGECAHGASKGKKKQAKKTRRAKKSKQKVGAVAQTMAEKDTMSHEQLSRETASIVAIEKGDENEEHVRVSVSPSSVAGSHFSWSTKRQAPSCPSYIPAETNWFTSAARHSPTYGDSQTFQRVLKWKFNDLKMILGSQVLLFSNKEHPAVSLKLHDMDKDLSLCTVLDYYLDNVIANIPELAICMHSKGFVRGYKLVETRQIPYMSATGRPLFDVQDVSMNASMLLKFLQENCLRQNGTYWLHRKEGETSLRLYDVDVLSRGSQLKWKYMMAMLCYRFAARASRLSTLVASGTPQLQKQLQQRQRDLLRTCMSLLGEIAQKGGAAHSSICSSVSEQLADTYLRECHQLHSFNSATTSSADSDRDAAIQSLEKAKQYLLASIKLFKECIPSDSSSALTCSDDDATNIAPMDADEDGEMGSFMDEELNRLQLKFSSACLELGHLYASNHMWIEALKCVVESSQFLSASSFPDDVRPLDLSSQDNLVELLLDKMDFDGVGRDRLSQDTILICVSGAELRCCLLGLLGDVAAQKPASVYDELAVLYDILSGIKAELLSSLCENASDFLKACTKHAEVTESKIYANREEDLLSLSFLAYLRGLLPPVNSELYFMMMKKLGNASNELGKFFLAAKCDYKKAFKWFERGCKIFSDIEDGVNVALLRANLAHLHKIFAQGKSADLREEHYRLAVELCNDALQLLKQSKADVGLHYKVKGELALTYLVWAVDSANDTSIIDTTGRSLTKARENEVLKIFNKALSLYTELGDQKQIASTQYQIASFYSRMISRAMLSHRDSVKAEKTDETSSTLTNRMEIARRYYEKALKYFGTVEVGKTFVLIHRELADLHLLGGHFESIEHALLILLGTYEAFTVVSTNDLKVGKAEMALLARDIVAKIKAVLYRLIRLCSTAGAHAKGKKLESFKKMYKEVIYSDGNSAERVIPILGTLREMYSN</sequence>
<evidence type="ECO:0000313" key="2">
    <source>
        <dbReference type="Proteomes" id="UP001163321"/>
    </source>
</evidence>
<dbReference type="EMBL" id="CM047587">
    <property type="protein sequence ID" value="KAI9908097.1"/>
    <property type="molecule type" value="Genomic_DNA"/>
</dbReference>
<comment type="caution">
    <text evidence="1">The sequence shown here is derived from an EMBL/GenBank/DDBJ whole genome shotgun (WGS) entry which is preliminary data.</text>
</comment>